<feature type="transmembrane region" description="Helical" evidence="13">
    <location>
        <begin position="144"/>
        <end position="167"/>
    </location>
</feature>
<evidence type="ECO:0000256" key="9">
    <source>
        <dbReference type="ARBA" id="ARBA00022989"/>
    </source>
</evidence>
<gene>
    <name evidence="15" type="ORF">ACFQ3C_11735</name>
</gene>
<proteinExistence type="inferred from homology"/>
<dbReference type="Pfam" id="PF01292">
    <property type="entry name" value="Ni_hydr_CYTB"/>
    <property type="match status" value="1"/>
</dbReference>
<keyword evidence="7" id="KW-0479">Metal-binding</keyword>
<dbReference type="InterPro" id="IPR016174">
    <property type="entry name" value="Di-haem_cyt_TM"/>
</dbReference>
<keyword evidence="8" id="KW-0249">Electron transport</keyword>
<dbReference type="PANTHER" id="PTHR30529:SF1">
    <property type="entry name" value="CYTOCHROME B561 HOMOLOG 2"/>
    <property type="match status" value="1"/>
</dbReference>
<comment type="caution">
    <text evidence="15">The sequence shown here is derived from an EMBL/GenBank/DDBJ whole genome shotgun (WGS) entry which is preliminary data.</text>
</comment>
<dbReference type="Proteomes" id="UP001597151">
    <property type="component" value="Unassembled WGS sequence"/>
</dbReference>
<dbReference type="InterPro" id="IPR052168">
    <property type="entry name" value="Cytochrome_b561_oxidase"/>
</dbReference>
<keyword evidence="9 13" id="KW-1133">Transmembrane helix</keyword>
<keyword evidence="10" id="KW-0408">Iron</keyword>
<evidence type="ECO:0000256" key="11">
    <source>
        <dbReference type="ARBA" id="ARBA00023136"/>
    </source>
</evidence>
<comment type="cofactor">
    <cofactor evidence="1">
        <name>heme b</name>
        <dbReference type="ChEBI" id="CHEBI:60344"/>
    </cofactor>
</comment>
<dbReference type="InterPro" id="IPR011577">
    <property type="entry name" value="Cyt_b561_bac/Ni-Hgenase"/>
</dbReference>
<comment type="subcellular location">
    <subcellularLocation>
        <location evidence="2">Cell membrane</location>
        <topology evidence="2">Multi-pass membrane protein</topology>
    </subcellularLocation>
</comment>
<evidence type="ECO:0000256" key="3">
    <source>
        <dbReference type="ARBA" id="ARBA00022448"/>
    </source>
</evidence>
<feature type="domain" description="Cytochrome b561 bacterial/Ni-hydrogenase" evidence="14">
    <location>
        <begin position="7"/>
        <end position="178"/>
    </location>
</feature>
<evidence type="ECO:0000256" key="4">
    <source>
        <dbReference type="ARBA" id="ARBA00022475"/>
    </source>
</evidence>
<evidence type="ECO:0000256" key="2">
    <source>
        <dbReference type="ARBA" id="ARBA00004651"/>
    </source>
</evidence>
<evidence type="ECO:0000256" key="5">
    <source>
        <dbReference type="ARBA" id="ARBA00022617"/>
    </source>
</evidence>
<evidence type="ECO:0000256" key="7">
    <source>
        <dbReference type="ARBA" id="ARBA00022723"/>
    </source>
</evidence>
<evidence type="ECO:0000313" key="16">
    <source>
        <dbReference type="Proteomes" id="UP001597151"/>
    </source>
</evidence>
<feature type="transmembrane region" description="Helical" evidence="13">
    <location>
        <begin position="87"/>
        <end position="108"/>
    </location>
</feature>
<sequence length="181" mass="19995">MQSQQDRYKAPARWLHWLVAVLVLAMVPVGFLMVQQGIGRSLQNALFLFHKNMGVVVALLVLLRVLYRWRNPPPPLPASLPSWQRRVSAATHGLLYALIVLMPLSGYVRVRAGGFPIEVLDRLGVGSLLPRSEALANTAKSLHYAGALALVVLLALHIGAALQHGLIKRDGIMGRMWPPHR</sequence>
<reference evidence="16" key="1">
    <citation type="journal article" date="2019" name="Int. J. Syst. Evol. Microbiol.">
        <title>The Global Catalogue of Microorganisms (GCM) 10K type strain sequencing project: providing services to taxonomists for standard genome sequencing and annotation.</title>
        <authorList>
            <consortium name="The Broad Institute Genomics Platform"/>
            <consortium name="The Broad Institute Genome Sequencing Center for Infectious Disease"/>
            <person name="Wu L."/>
            <person name="Ma J."/>
        </authorList>
    </citation>
    <scope>NUCLEOTIDE SEQUENCE [LARGE SCALE GENOMIC DNA]</scope>
    <source>
        <strain evidence="16">CCUG 55328</strain>
    </source>
</reference>
<keyword evidence="16" id="KW-1185">Reference proteome</keyword>
<keyword evidence="11 13" id="KW-0472">Membrane</keyword>
<evidence type="ECO:0000256" key="6">
    <source>
        <dbReference type="ARBA" id="ARBA00022692"/>
    </source>
</evidence>
<protein>
    <submittedName>
        <fullName evidence="15">Cytochrome b</fullName>
    </submittedName>
</protein>
<dbReference type="RefSeq" id="WP_380791923.1">
    <property type="nucleotide sequence ID" value="NZ_JBHTKR010000004.1"/>
</dbReference>
<accession>A0ABW3TH10</accession>
<evidence type="ECO:0000256" key="1">
    <source>
        <dbReference type="ARBA" id="ARBA00001970"/>
    </source>
</evidence>
<feature type="transmembrane region" description="Helical" evidence="13">
    <location>
        <begin position="12"/>
        <end position="34"/>
    </location>
</feature>
<keyword evidence="5" id="KW-0349">Heme</keyword>
<dbReference type="Gene3D" id="1.20.950.20">
    <property type="entry name" value="Transmembrane di-heme cytochromes, Chain C"/>
    <property type="match status" value="1"/>
</dbReference>
<comment type="similarity">
    <text evidence="12">Belongs to the cytochrome b561 family.</text>
</comment>
<keyword evidence="6 13" id="KW-0812">Transmembrane</keyword>
<dbReference type="EMBL" id="JBHTKR010000004">
    <property type="protein sequence ID" value="MFD1195342.1"/>
    <property type="molecule type" value="Genomic_DNA"/>
</dbReference>
<evidence type="ECO:0000256" key="13">
    <source>
        <dbReference type="SAM" id="Phobius"/>
    </source>
</evidence>
<keyword evidence="4" id="KW-1003">Cell membrane</keyword>
<evidence type="ECO:0000256" key="8">
    <source>
        <dbReference type="ARBA" id="ARBA00022982"/>
    </source>
</evidence>
<feature type="transmembrane region" description="Helical" evidence="13">
    <location>
        <begin position="46"/>
        <end position="67"/>
    </location>
</feature>
<dbReference type="PANTHER" id="PTHR30529">
    <property type="entry name" value="CYTOCHROME B561"/>
    <property type="match status" value="1"/>
</dbReference>
<dbReference type="SUPFAM" id="SSF81342">
    <property type="entry name" value="Transmembrane di-heme cytochromes"/>
    <property type="match status" value="1"/>
</dbReference>
<evidence type="ECO:0000259" key="14">
    <source>
        <dbReference type="Pfam" id="PF01292"/>
    </source>
</evidence>
<evidence type="ECO:0000313" key="15">
    <source>
        <dbReference type="EMBL" id="MFD1195342.1"/>
    </source>
</evidence>
<name>A0ABW3TH10_9RHOB</name>
<keyword evidence="3" id="KW-0813">Transport</keyword>
<evidence type="ECO:0000256" key="12">
    <source>
        <dbReference type="ARBA" id="ARBA00037975"/>
    </source>
</evidence>
<evidence type="ECO:0000256" key="10">
    <source>
        <dbReference type="ARBA" id="ARBA00023004"/>
    </source>
</evidence>
<organism evidence="15 16">
    <name type="scientific">Seohaeicola saemankumensis</name>
    <dbReference type="NCBI Taxonomy" id="481181"/>
    <lineage>
        <taxon>Bacteria</taxon>
        <taxon>Pseudomonadati</taxon>
        <taxon>Pseudomonadota</taxon>
        <taxon>Alphaproteobacteria</taxon>
        <taxon>Rhodobacterales</taxon>
        <taxon>Roseobacteraceae</taxon>
        <taxon>Seohaeicola</taxon>
    </lineage>
</organism>